<organism evidence="1 2">
    <name type="scientific">Tieghemostelium lacteum</name>
    <name type="common">Slime mold</name>
    <name type="synonym">Dictyostelium lacteum</name>
    <dbReference type="NCBI Taxonomy" id="361077"/>
    <lineage>
        <taxon>Eukaryota</taxon>
        <taxon>Amoebozoa</taxon>
        <taxon>Evosea</taxon>
        <taxon>Eumycetozoa</taxon>
        <taxon>Dictyostelia</taxon>
        <taxon>Dictyosteliales</taxon>
        <taxon>Raperosteliaceae</taxon>
        <taxon>Tieghemostelium</taxon>
    </lineage>
</organism>
<evidence type="ECO:0000313" key="2">
    <source>
        <dbReference type="Proteomes" id="UP000076078"/>
    </source>
</evidence>
<reference evidence="1 2" key="1">
    <citation type="submission" date="2015-12" db="EMBL/GenBank/DDBJ databases">
        <title>Dictyostelia acquired genes for synthesis and detection of signals that induce cell-type specialization by lateral gene transfer from prokaryotes.</title>
        <authorList>
            <person name="Gloeckner G."/>
            <person name="Schaap P."/>
        </authorList>
    </citation>
    <scope>NUCLEOTIDE SEQUENCE [LARGE SCALE GENOMIC DNA]</scope>
    <source>
        <strain evidence="1 2">TK</strain>
    </source>
</reference>
<comment type="caution">
    <text evidence="1">The sequence shown here is derived from an EMBL/GenBank/DDBJ whole genome shotgun (WGS) entry which is preliminary data.</text>
</comment>
<sequence>MAEIFAIEEAGAYLISGIIASAKSKAIAAGVGTASGLFLGYISNELNLWVNKEDELKNETLLKFDESFVDTHEKDSMMIILVTEKNMWDKTIRIEKNDGTSFDLYTGDSVKSHPLCNIAVARVNMDQPWTYSYRKPKFFGIWCQMGQKFKIHDITLKEWNKKTMVIFWDNDGSGYFKNNEGNQIKADELFKFWHAAQFPTL</sequence>
<evidence type="ECO:0000313" key="1">
    <source>
        <dbReference type="EMBL" id="KYQ93605.1"/>
    </source>
</evidence>
<name>A0A151ZI67_TIELA</name>
<dbReference type="InParanoid" id="A0A151ZI67"/>
<proteinExistence type="predicted"/>
<gene>
    <name evidence="1" type="ORF">DLAC_04979</name>
</gene>
<accession>A0A151ZI67</accession>
<keyword evidence="2" id="KW-1185">Reference proteome</keyword>
<protein>
    <submittedName>
        <fullName evidence="1">Uncharacterized protein</fullName>
    </submittedName>
</protein>
<dbReference type="Proteomes" id="UP000076078">
    <property type="component" value="Unassembled WGS sequence"/>
</dbReference>
<dbReference type="AlphaFoldDB" id="A0A151ZI67"/>
<dbReference type="EMBL" id="LODT01000025">
    <property type="protein sequence ID" value="KYQ93605.1"/>
    <property type="molecule type" value="Genomic_DNA"/>
</dbReference>